<sequence length="111" mass="12525">MEKQKLPNATASLVLGLLAFLTFCCYGIFGILFGVIGLILSLKDAKRLKENPTDYDNVTLHKIGKVLSIIGIVLGVLALIFYVWMILKIGPENMQNEEQIRRRMNEIFGIR</sequence>
<proteinExistence type="predicted"/>
<feature type="transmembrane region" description="Helical" evidence="1">
    <location>
        <begin position="12"/>
        <end position="42"/>
    </location>
</feature>
<dbReference type="NCBIfam" id="NF040945">
    <property type="entry name" value="CCC_membrane"/>
    <property type="match status" value="1"/>
</dbReference>
<dbReference type="Proteomes" id="UP000289857">
    <property type="component" value="Unassembled WGS sequence"/>
</dbReference>
<name>A0A4Q1K8M7_9FLAO</name>
<keyword evidence="3" id="KW-1185">Reference proteome</keyword>
<dbReference type="RefSeq" id="WP_129461551.1">
    <property type="nucleotide sequence ID" value="NZ_SBKN01000004.1"/>
</dbReference>
<accession>A0A4Q1K8M7</accession>
<dbReference type="OrthoDB" id="1099888at2"/>
<evidence type="ECO:0000256" key="1">
    <source>
        <dbReference type="SAM" id="Phobius"/>
    </source>
</evidence>
<organism evidence="2 3">
    <name type="scientific">Flavobacterium stagni</name>
    <dbReference type="NCBI Taxonomy" id="2506421"/>
    <lineage>
        <taxon>Bacteria</taxon>
        <taxon>Pseudomonadati</taxon>
        <taxon>Bacteroidota</taxon>
        <taxon>Flavobacteriia</taxon>
        <taxon>Flavobacteriales</taxon>
        <taxon>Flavobacteriaceae</taxon>
        <taxon>Flavobacterium</taxon>
    </lineage>
</organism>
<feature type="transmembrane region" description="Helical" evidence="1">
    <location>
        <begin position="63"/>
        <end position="87"/>
    </location>
</feature>
<comment type="caution">
    <text evidence="2">The sequence shown here is derived from an EMBL/GenBank/DDBJ whole genome shotgun (WGS) entry which is preliminary data.</text>
</comment>
<dbReference type="Pfam" id="PF07666">
    <property type="entry name" value="MpPF26"/>
    <property type="match status" value="1"/>
</dbReference>
<keyword evidence="1" id="KW-1133">Transmembrane helix</keyword>
<evidence type="ECO:0000313" key="3">
    <source>
        <dbReference type="Proteomes" id="UP000289857"/>
    </source>
</evidence>
<keyword evidence="1" id="KW-0812">Transmembrane</keyword>
<protein>
    <submittedName>
        <fullName evidence="2">DUF4190 domain-containing protein</fullName>
    </submittedName>
</protein>
<dbReference type="EMBL" id="SBKN01000004">
    <property type="protein sequence ID" value="RXR22666.1"/>
    <property type="molecule type" value="Genomic_DNA"/>
</dbReference>
<gene>
    <name evidence="2" type="ORF">EQG61_08795</name>
</gene>
<reference evidence="3" key="1">
    <citation type="submission" date="2019-01" db="EMBL/GenBank/DDBJ databases">
        <title>Cytophagaceae bacterium strain CAR-16.</title>
        <authorList>
            <person name="Chen W.-M."/>
        </authorList>
    </citation>
    <scope>NUCLEOTIDE SEQUENCE [LARGE SCALE GENOMIC DNA]</scope>
    <source>
        <strain evidence="3">WWJ-16</strain>
    </source>
</reference>
<dbReference type="InterPro" id="IPR011655">
    <property type="entry name" value="MpPF26"/>
</dbReference>
<keyword evidence="1" id="KW-0472">Membrane</keyword>
<evidence type="ECO:0000313" key="2">
    <source>
        <dbReference type="EMBL" id="RXR22666.1"/>
    </source>
</evidence>
<dbReference type="AlphaFoldDB" id="A0A4Q1K8M7"/>